<evidence type="ECO:0000256" key="7">
    <source>
        <dbReference type="ARBA" id="ARBA00023033"/>
    </source>
</evidence>
<keyword evidence="3 9" id="KW-0285">Flavoprotein</keyword>
<dbReference type="FunFam" id="3.50.50.60:FF:000100">
    <property type="entry name" value="Flavin-containing monooxygenase"/>
    <property type="match status" value="1"/>
</dbReference>
<dbReference type="PROSITE" id="PS51257">
    <property type="entry name" value="PROKAR_LIPOPROTEIN"/>
    <property type="match status" value="1"/>
</dbReference>
<dbReference type="Gene3D" id="3.50.50.60">
    <property type="entry name" value="FAD/NAD(P)-binding domain"/>
    <property type="match status" value="1"/>
</dbReference>
<dbReference type="GO" id="GO:0103075">
    <property type="term" value="F:indole-3-pyruvate monooxygenase activity"/>
    <property type="evidence" value="ECO:0007669"/>
    <property type="project" value="UniProtKB-EC"/>
</dbReference>
<proteinExistence type="inferred from homology"/>
<dbReference type="EC" id="1.-.-.-" evidence="9"/>
<dbReference type="InterPro" id="IPR000960">
    <property type="entry name" value="Flavin_mOase"/>
</dbReference>
<organism evidence="10 11">
    <name type="scientific">Dioscorea zingiberensis</name>
    <dbReference type="NCBI Taxonomy" id="325984"/>
    <lineage>
        <taxon>Eukaryota</taxon>
        <taxon>Viridiplantae</taxon>
        <taxon>Streptophyta</taxon>
        <taxon>Embryophyta</taxon>
        <taxon>Tracheophyta</taxon>
        <taxon>Spermatophyta</taxon>
        <taxon>Magnoliopsida</taxon>
        <taxon>Liliopsida</taxon>
        <taxon>Dioscoreales</taxon>
        <taxon>Dioscoreaceae</taxon>
        <taxon>Dioscorea</taxon>
    </lineage>
</organism>
<evidence type="ECO:0000313" key="11">
    <source>
        <dbReference type="Proteomes" id="UP001085076"/>
    </source>
</evidence>
<dbReference type="InterPro" id="IPR020946">
    <property type="entry name" value="Flavin_mOase-like"/>
</dbReference>
<dbReference type="AlphaFoldDB" id="A0A9D5CDV5"/>
<dbReference type="GO" id="GO:0050660">
    <property type="term" value="F:flavin adenine dinucleotide binding"/>
    <property type="evidence" value="ECO:0007669"/>
    <property type="project" value="InterPro"/>
</dbReference>
<sequence>MARKAERCAWVPGPLIVGAGPSGLAVAACLRNKGVPCLILERSNCIASLWQLKTYNRLCLHLPKNLCELPLMPFPENFPEYPSKQQFISYLEAYAKKFDILPMFNRTVVSAEYDNGLGLWRVKAVGGGAKEEMEYVCRWLVVATGENTEAVMPEMDGIRDFNGLIMHTSSYKSGETFRDKKVLVVGCGNSGMEVCLDLCNHNALPSLVVRDSVHILPREMLGQSTFRLSMFLLRWLPMRMVDRLLLMFSRAILGDTALFGLRRPLLGPLELKSLTGKTPVLDIGTLAKIKSGEIKMYYPGIVAVLPTELSVGKSLFSCSDETSDDFDAIILATGYKSNVPYWLKERDFSENNINGWKGEHGLYAVGFSRKGLSGASIDARNVAQDIEKCWKLS</sequence>
<accession>A0A9D5CDV5</accession>
<keyword evidence="7 9" id="KW-0503">Monooxygenase</keyword>
<evidence type="ECO:0000256" key="2">
    <source>
        <dbReference type="ARBA" id="ARBA00009183"/>
    </source>
</evidence>
<dbReference type="PIRSF" id="PIRSF000332">
    <property type="entry name" value="FMO"/>
    <property type="match status" value="1"/>
</dbReference>
<comment type="cofactor">
    <cofactor evidence="1 9">
        <name>FAD</name>
        <dbReference type="ChEBI" id="CHEBI:57692"/>
    </cofactor>
</comment>
<dbReference type="GO" id="GO:0009851">
    <property type="term" value="P:auxin biosynthetic process"/>
    <property type="evidence" value="ECO:0007669"/>
    <property type="project" value="TreeGrafter"/>
</dbReference>
<evidence type="ECO:0000313" key="10">
    <source>
        <dbReference type="EMBL" id="KAJ0971482.1"/>
    </source>
</evidence>
<keyword evidence="11" id="KW-1185">Reference proteome</keyword>
<keyword evidence="6 9" id="KW-0560">Oxidoreductase</keyword>
<keyword evidence="4 9" id="KW-0274">FAD</keyword>
<dbReference type="SUPFAM" id="SSF51905">
    <property type="entry name" value="FAD/NAD(P)-binding domain"/>
    <property type="match status" value="2"/>
</dbReference>
<dbReference type="PRINTS" id="PR00469">
    <property type="entry name" value="PNDRDTASEII"/>
</dbReference>
<evidence type="ECO:0000256" key="9">
    <source>
        <dbReference type="RuleBase" id="RU361177"/>
    </source>
</evidence>
<gene>
    <name evidence="10" type="ORF">J5N97_019441</name>
</gene>
<dbReference type="PANTHER" id="PTHR43539:SF38">
    <property type="entry name" value="INDOLE-3-PYRUVATE MONOOXYGENASE YUCCA6"/>
    <property type="match status" value="1"/>
</dbReference>
<comment type="catalytic activity">
    <reaction evidence="8">
        <text>indole-3-pyruvate + NADPH + O2 + H(+) = (indol-3-yl)acetate + CO2 + NADP(+) + H2O</text>
        <dbReference type="Rhea" id="RHEA:34331"/>
        <dbReference type="ChEBI" id="CHEBI:15377"/>
        <dbReference type="ChEBI" id="CHEBI:15378"/>
        <dbReference type="ChEBI" id="CHEBI:15379"/>
        <dbReference type="ChEBI" id="CHEBI:16526"/>
        <dbReference type="ChEBI" id="CHEBI:17640"/>
        <dbReference type="ChEBI" id="CHEBI:30854"/>
        <dbReference type="ChEBI" id="CHEBI:57783"/>
        <dbReference type="ChEBI" id="CHEBI:58349"/>
        <dbReference type="EC" id="1.14.13.168"/>
    </reaction>
</comment>
<reference evidence="10" key="2">
    <citation type="journal article" date="2022" name="Hortic Res">
        <title>The genome of Dioscorea zingiberensis sheds light on the biosynthesis, origin and evolution of the medicinally important diosgenin saponins.</title>
        <authorList>
            <person name="Li Y."/>
            <person name="Tan C."/>
            <person name="Li Z."/>
            <person name="Guo J."/>
            <person name="Li S."/>
            <person name="Chen X."/>
            <person name="Wang C."/>
            <person name="Dai X."/>
            <person name="Yang H."/>
            <person name="Song W."/>
            <person name="Hou L."/>
            <person name="Xu J."/>
            <person name="Tong Z."/>
            <person name="Xu A."/>
            <person name="Yuan X."/>
            <person name="Wang W."/>
            <person name="Yang Q."/>
            <person name="Chen L."/>
            <person name="Sun Z."/>
            <person name="Wang K."/>
            <person name="Pan B."/>
            <person name="Chen J."/>
            <person name="Bao Y."/>
            <person name="Liu F."/>
            <person name="Qi X."/>
            <person name="Gang D.R."/>
            <person name="Wen J."/>
            <person name="Li J."/>
        </authorList>
    </citation>
    <scope>NUCLEOTIDE SEQUENCE</scope>
    <source>
        <strain evidence="10">Dzin_1.0</strain>
    </source>
</reference>
<reference evidence="10" key="1">
    <citation type="submission" date="2021-03" db="EMBL/GenBank/DDBJ databases">
        <authorList>
            <person name="Li Z."/>
            <person name="Yang C."/>
        </authorList>
    </citation>
    <scope>NUCLEOTIDE SEQUENCE</scope>
    <source>
        <strain evidence="10">Dzin_1.0</strain>
        <tissue evidence="10">Leaf</tissue>
    </source>
</reference>
<dbReference type="OrthoDB" id="66881at2759"/>
<dbReference type="Proteomes" id="UP001085076">
    <property type="component" value="Miscellaneous, Linkage group lg05"/>
</dbReference>
<dbReference type="EMBL" id="JAGGNH010000005">
    <property type="protein sequence ID" value="KAJ0971482.1"/>
    <property type="molecule type" value="Genomic_DNA"/>
</dbReference>
<dbReference type="Pfam" id="PF00743">
    <property type="entry name" value="FMO-like"/>
    <property type="match status" value="1"/>
</dbReference>
<dbReference type="GO" id="GO:0050661">
    <property type="term" value="F:NADP binding"/>
    <property type="evidence" value="ECO:0007669"/>
    <property type="project" value="InterPro"/>
</dbReference>
<evidence type="ECO:0000256" key="4">
    <source>
        <dbReference type="ARBA" id="ARBA00022827"/>
    </source>
</evidence>
<dbReference type="PANTHER" id="PTHR43539">
    <property type="entry name" value="FLAVIN-BINDING MONOOXYGENASE-LIKE PROTEIN (AFU_ORTHOLOGUE AFUA_4G09220)"/>
    <property type="match status" value="1"/>
</dbReference>
<evidence type="ECO:0000256" key="6">
    <source>
        <dbReference type="ARBA" id="ARBA00023002"/>
    </source>
</evidence>
<comment type="caution">
    <text evidence="10">The sequence shown here is derived from an EMBL/GenBank/DDBJ whole genome shotgun (WGS) entry which is preliminary data.</text>
</comment>
<evidence type="ECO:0000256" key="1">
    <source>
        <dbReference type="ARBA" id="ARBA00001974"/>
    </source>
</evidence>
<protein>
    <recommendedName>
        <fullName evidence="9">Flavin-containing monooxygenase</fullName>
        <ecNumber evidence="9">1.-.-.-</ecNumber>
    </recommendedName>
</protein>
<dbReference type="InterPro" id="IPR050982">
    <property type="entry name" value="Auxin_biosynth/cation_transpt"/>
</dbReference>
<keyword evidence="5" id="KW-0521">NADP</keyword>
<comment type="similarity">
    <text evidence="2 9">Belongs to the FMO family.</text>
</comment>
<evidence type="ECO:0000256" key="3">
    <source>
        <dbReference type="ARBA" id="ARBA00022630"/>
    </source>
</evidence>
<dbReference type="GO" id="GO:0004499">
    <property type="term" value="F:N,N-dimethylaniline monooxygenase activity"/>
    <property type="evidence" value="ECO:0007669"/>
    <property type="project" value="InterPro"/>
</dbReference>
<evidence type="ECO:0000256" key="8">
    <source>
        <dbReference type="ARBA" id="ARBA00047707"/>
    </source>
</evidence>
<name>A0A9D5CDV5_9LILI</name>
<dbReference type="PRINTS" id="PR00368">
    <property type="entry name" value="FADPNR"/>
</dbReference>
<dbReference type="InterPro" id="IPR036188">
    <property type="entry name" value="FAD/NAD-bd_sf"/>
</dbReference>
<evidence type="ECO:0000256" key="5">
    <source>
        <dbReference type="ARBA" id="ARBA00022857"/>
    </source>
</evidence>